<organism evidence="1 2">
    <name type="scientific">Vibrio alfacsensis</name>
    <dbReference type="NCBI Taxonomy" id="1074311"/>
    <lineage>
        <taxon>Bacteria</taxon>
        <taxon>Pseudomonadati</taxon>
        <taxon>Pseudomonadota</taxon>
        <taxon>Gammaproteobacteria</taxon>
        <taxon>Vibrionales</taxon>
        <taxon>Vibrionaceae</taxon>
        <taxon>Vibrio</taxon>
    </lineage>
</organism>
<accession>A0ABN5PM00</accession>
<gene>
    <name evidence="1" type="ORF">D1115_01655</name>
</gene>
<dbReference type="EMBL" id="CP032093">
    <property type="protein sequence ID" value="AXY02290.1"/>
    <property type="molecule type" value="Genomic_DNA"/>
</dbReference>
<dbReference type="Proteomes" id="UP000262832">
    <property type="component" value="Chromosome I"/>
</dbReference>
<name>A0ABN5PM00_9VIBR</name>
<dbReference type="Pfam" id="PF04351">
    <property type="entry name" value="PilP"/>
    <property type="match status" value="1"/>
</dbReference>
<dbReference type="PROSITE" id="PS51257">
    <property type="entry name" value="PROKAR_LIPOPROTEIN"/>
    <property type="match status" value="1"/>
</dbReference>
<protein>
    <submittedName>
        <fullName evidence="1">Fimbrial protein</fullName>
    </submittedName>
</protein>
<dbReference type="Gene3D" id="2.30.30.830">
    <property type="match status" value="1"/>
</dbReference>
<evidence type="ECO:0000313" key="2">
    <source>
        <dbReference type="Proteomes" id="UP000262832"/>
    </source>
</evidence>
<dbReference type="PIRSF" id="PIRSF016481">
    <property type="entry name" value="Pilus_assembly_PilP"/>
    <property type="match status" value="1"/>
</dbReference>
<dbReference type="RefSeq" id="WP_128812230.1">
    <property type="nucleotide sequence ID" value="NZ_CP032093.1"/>
</dbReference>
<reference evidence="1 2" key="1">
    <citation type="submission" date="2018-08" db="EMBL/GenBank/DDBJ databases">
        <title>Genomic taxonomy of the Vibrionaceae family.</title>
        <authorList>
            <person name="Gomez-Gil B."/>
            <person name="Tanaka M."/>
            <person name="Sawabe T."/>
            <person name="Enciso-Ibarra K."/>
        </authorList>
    </citation>
    <scope>NUCLEOTIDE SEQUENCE [LARGE SCALE GENOMIC DNA]</scope>
    <source>
        <strain evidence="1 2">CAIM 1831</strain>
    </source>
</reference>
<dbReference type="InterPro" id="IPR007446">
    <property type="entry name" value="PilP"/>
</dbReference>
<sequence length="171" mass="18920">MKMKNNVVVLVSVLLLGCQANDESLIDFIRDVESQARDDVIKLKPATAYQVLPYKASVRRTPFALPKEVHSVIQPMATLDCWQPTSRASSEQLERFPLERLRLKGVIGMGAQMSGLIQVPSGTVYRVQTGEYIGQNNGLVASISSDHLLINETLPDGLGCWKKRKVTLALK</sequence>
<evidence type="ECO:0000313" key="1">
    <source>
        <dbReference type="EMBL" id="AXY02290.1"/>
    </source>
</evidence>
<keyword evidence="2" id="KW-1185">Reference proteome</keyword>
<proteinExistence type="predicted"/>